<name>A0A0P9DH13_9CHLR</name>
<feature type="non-terminal residue" evidence="1">
    <location>
        <position position="426"/>
    </location>
</feature>
<evidence type="ECO:0000313" key="1">
    <source>
        <dbReference type="EMBL" id="KPV54793.1"/>
    </source>
</evidence>
<keyword evidence="2" id="KW-1185">Reference proteome</keyword>
<evidence type="ECO:0008006" key="3">
    <source>
        <dbReference type="Google" id="ProtNLM"/>
    </source>
</evidence>
<comment type="caution">
    <text evidence="1">The sequence shown here is derived from an EMBL/GenBank/DDBJ whole genome shotgun (WGS) entry which is preliminary data.</text>
</comment>
<dbReference type="AlphaFoldDB" id="A0A0P9DH13"/>
<dbReference type="Proteomes" id="UP000050509">
    <property type="component" value="Unassembled WGS sequence"/>
</dbReference>
<accession>A0A0P9DH13</accession>
<proteinExistence type="predicted"/>
<evidence type="ECO:0000313" key="2">
    <source>
        <dbReference type="Proteomes" id="UP000050509"/>
    </source>
</evidence>
<reference evidence="1 2" key="1">
    <citation type="submission" date="2015-09" db="EMBL/GenBank/DDBJ databases">
        <title>Draft genome sequence of Kouleothrix aurantiaca JCM 19913.</title>
        <authorList>
            <person name="Hemp J."/>
        </authorList>
    </citation>
    <scope>NUCLEOTIDE SEQUENCE [LARGE SCALE GENOMIC DNA]</scope>
    <source>
        <strain evidence="1 2">COM-B</strain>
    </source>
</reference>
<protein>
    <recommendedName>
        <fullName evidence="3">Helicase XPB/Ssl2 N-terminal domain-containing protein</fullName>
    </recommendedName>
</protein>
<organism evidence="1 2">
    <name type="scientific">Kouleothrix aurantiaca</name>
    <dbReference type="NCBI Taxonomy" id="186479"/>
    <lineage>
        <taxon>Bacteria</taxon>
        <taxon>Bacillati</taxon>
        <taxon>Chloroflexota</taxon>
        <taxon>Chloroflexia</taxon>
        <taxon>Chloroflexales</taxon>
        <taxon>Roseiflexineae</taxon>
        <taxon>Roseiflexaceae</taxon>
        <taxon>Kouleothrix</taxon>
    </lineage>
</organism>
<sequence>MISAIRAGLDDPTRIQAVVASLSAREQAALAILKRLGGTAEAGALALALLVAGFPCAPPTGLSISPDLADMIQRGLVLRDSSYEPFSSETRYDPCRLFADHRLLTTIDAIPLVPLAITPVPAPAVTMLRHPARVVLDILAVLQTVDRQGGLSLTQQGTVRVADQRRLTQALGWDDQPPFSGALALLIHVLWIGGLLTRPRTALVVHPDADRLLRQSDAALIHRLVPPWIDASDWYEGPGLNHPATTRGRLAVVTALTALPPGDDFFALDAFSQVLFARIGERFALAGTPQLPRLRRSVYDDPPPTAEAWLAHLRARWAAHEQAWIGRVFSTWLAFLGLVELGLEDGMPVTFRLTPLGRAIFQLTPAASGAAPVPPAPAWVVQPNFEIVTYLERARGEQLALIEHYGERLQVDAHTARHRLTHESVY</sequence>
<dbReference type="EMBL" id="LJCR01000015">
    <property type="protein sequence ID" value="KPV54793.1"/>
    <property type="molecule type" value="Genomic_DNA"/>
</dbReference>
<gene>
    <name evidence="1" type="ORF">SE17_01460</name>
</gene>